<protein>
    <submittedName>
        <fullName evidence="1">Glycosyltransferase</fullName>
        <ecNumber evidence="1">2.4.-.-</ecNumber>
    </submittedName>
</protein>
<dbReference type="Proteomes" id="UP001631969">
    <property type="component" value="Unassembled WGS sequence"/>
</dbReference>
<name>A0ACC7NUV3_9BACL</name>
<keyword evidence="1" id="KW-0328">Glycosyltransferase</keyword>
<evidence type="ECO:0000313" key="2">
    <source>
        <dbReference type="Proteomes" id="UP001631969"/>
    </source>
</evidence>
<reference evidence="1" key="1">
    <citation type="submission" date="2024-12" db="EMBL/GenBank/DDBJ databases">
        <authorList>
            <person name="Wu N."/>
        </authorList>
    </citation>
    <scope>NUCLEOTIDE SEQUENCE</scope>
    <source>
        <strain evidence="1">P15</strain>
    </source>
</reference>
<dbReference type="EC" id="2.4.-.-" evidence="1"/>
<keyword evidence="2" id="KW-1185">Reference proteome</keyword>
<comment type="caution">
    <text evidence="1">The sequence shown here is derived from an EMBL/GenBank/DDBJ whole genome shotgun (WGS) entry which is preliminary data.</text>
</comment>
<keyword evidence="1" id="KW-0808">Transferase</keyword>
<sequence length="360" mass="40632">MSATISLCMIVRDEEASLGACLASVEGIADEIIIVDTGSVDGTRRIAAAYTDKVVPYIWQDDFAAARNYSFSLAGGDYILWLDADDRIAEEDRRRLLALKAELGPPVSGVVLPYCLAEDPAGRPLIADRRLRLVRRESGCRWTGRVHEVLEFPREGEIRNADAMIRHTRPEGHTRRNLRILRRWIAEEPGVSGRRLFWYANLCFERGKYGLAAQGYRKLLQEPAGYREDRLIACFRLADCYRRLGDARSRLDSLLGSFHYGPPQADFCCQLGEWFEERADWATAAYWYTQAIAVRSLDTGLRPVSPAALSWLPHVRLTAVSLRLGDARAAFRHNELALHYLPDDQGLLANRARLEAALRS</sequence>
<dbReference type="EMBL" id="JBJURJ010000003">
    <property type="protein sequence ID" value="MFM9327819.1"/>
    <property type="molecule type" value="Genomic_DNA"/>
</dbReference>
<evidence type="ECO:0000313" key="1">
    <source>
        <dbReference type="EMBL" id="MFM9327819.1"/>
    </source>
</evidence>
<organism evidence="1 2">
    <name type="scientific">Paenibacillus mesotrionivorans</name>
    <dbReference type="NCBI Taxonomy" id="3160968"/>
    <lineage>
        <taxon>Bacteria</taxon>
        <taxon>Bacillati</taxon>
        <taxon>Bacillota</taxon>
        <taxon>Bacilli</taxon>
        <taxon>Bacillales</taxon>
        <taxon>Paenibacillaceae</taxon>
        <taxon>Paenibacillus</taxon>
    </lineage>
</organism>
<gene>
    <name evidence="1" type="ORF">ACI1P1_05825</name>
</gene>
<accession>A0ACC7NUV3</accession>
<proteinExistence type="predicted"/>